<dbReference type="InterPro" id="IPR057744">
    <property type="entry name" value="OTAase-like"/>
</dbReference>
<dbReference type="PANTHER" id="PTHR43135:SF3">
    <property type="entry name" value="ALPHA-D-RIBOSE 1-METHYLPHOSPHONATE 5-TRIPHOSPHATE DIPHOSPHATASE"/>
    <property type="match status" value="1"/>
</dbReference>
<evidence type="ECO:0000313" key="2">
    <source>
        <dbReference type="EMBL" id="SVA00221.1"/>
    </source>
</evidence>
<dbReference type="EMBL" id="UINC01002779">
    <property type="protein sequence ID" value="SVA00221.1"/>
    <property type="molecule type" value="Genomic_DNA"/>
</dbReference>
<proteinExistence type="predicted"/>
<gene>
    <name evidence="2" type="ORF">METZ01_LOCUS53075</name>
</gene>
<evidence type="ECO:0000259" key="1">
    <source>
        <dbReference type="Pfam" id="PF01979"/>
    </source>
</evidence>
<dbReference type="Gene3D" id="2.30.40.10">
    <property type="entry name" value="Urease, subunit C, domain 1"/>
    <property type="match status" value="1"/>
</dbReference>
<dbReference type="SUPFAM" id="SSF51338">
    <property type="entry name" value="Composite domain of metallo-dependent hydrolases"/>
    <property type="match status" value="1"/>
</dbReference>
<reference evidence="2" key="1">
    <citation type="submission" date="2018-05" db="EMBL/GenBank/DDBJ databases">
        <authorList>
            <person name="Lanie J.A."/>
            <person name="Ng W.-L."/>
            <person name="Kazmierczak K.M."/>
            <person name="Andrzejewski T.M."/>
            <person name="Davidsen T.M."/>
            <person name="Wayne K.J."/>
            <person name="Tettelin H."/>
            <person name="Glass J.I."/>
            <person name="Rusch D."/>
            <person name="Podicherti R."/>
            <person name="Tsui H.-C.T."/>
            <person name="Winkler M.E."/>
        </authorList>
    </citation>
    <scope>NUCLEOTIDE SEQUENCE</scope>
</reference>
<dbReference type="InterPro" id="IPR011059">
    <property type="entry name" value="Metal-dep_hydrolase_composite"/>
</dbReference>
<dbReference type="SUPFAM" id="SSF51556">
    <property type="entry name" value="Metallo-dependent hydrolases"/>
    <property type="match status" value="1"/>
</dbReference>
<dbReference type="GO" id="GO:0016810">
    <property type="term" value="F:hydrolase activity, acting on carbon-nitrogen (but not peptide) bonds"/>
    <property type="evidence" value="ECO:0007669"/>
    <property type="project" value="InterPro"/>
</dbReference>
<accession>A0A381SA99</accession>
<protein>
    <recommendedName>
        <fullName evidence="1">Amidohydrolase-related domain-containing protein</fullName>
    </recommendedName>
</protein>
<organism evidence="2">
    <name type="scientific">marine metagenome</name>
    <dbReference type="NCBI Taxonomy" id="408172"/>
    <lineage>
        <taxon>unclassified sequences</taxon>
        <taxon>metagenomes</taxon>
        <taxon>ecological metagenomes</taxon>
    </lineage>
</organism>
<dbReference type="InterPro" id="IPR051781">
    <property type="entry name" value="Metallo-dep_Hydrolase"/>
</dbReference>
<dbReference type="PANTHER" id="PTHR43135">
    <property type="entry name" value="ALPHA-D-RIBOSE 1-METHYLPHOSPHONATE 5-TRIPHOSPHATE DIPHOSPHATASE"/>
    <property type="match status" value="1"/>
</dbReference>
<dbReference type="AlphaFoldDB" id="A0A381SA99"/>
<dbReference type="Gene3D" id="3.20.20.140">
    <property type="entry name" value="Metal-dependent hydrolases"/>
    <property type="match status" value="1"/>
</dbReference>
<feature type="domain" description="Amidohydrolase-related" evidence="1">
    <location>
        <begin position="55"/>
        <end position="407"/>
    </location>
</feature>
<dbReference type="Pfam" id="PF01979">
    <property type="entry name" value="Amidohydro_1"/>
    <property type="match status" value="1"/>
</dbReference>
<dbReference type="InterPro" id="IPR032466">
    <property type="entry name" value="Metal_Hydrolase"/>
</dbReference>
<dbReference type="CDD" id="cd01299">
    <property type="entry name" value="Met_dep_hydrolase_A"/>
    <property type="match status" value="1"/>
</dbReference>
<dbReference type="InterPro" id="IPR006680">
    <property type="entry name" value="Amidohydro-rel"/>
</dbReference>
<sequence length="412" mass="45732">MHLFIKAKNIIDGVSDNILHDKVICIKDGIIKDIIDFNNFIPKPSEKIFNFEKETIMPGMTDVHVHLAYSGITNSRAFRAESVDMDYAAQALRGYSFACEHMSFGFTSLRDMNAPGNVAINIRDSINNGVLNGPNIRACGLGLSVTGGHMDQPGWGSHVNLEGMTHACDGPNEFRKGVRTQHKLGADFIKTNICVSSTYDIQNPYKQEMTDEEIQHVCEEAKMLNLKVASHTSGGRGITVAVKNGIHSVEHGHWLDDETIELMARNNTFYVPTLLVNERNFELSANELFRSSKNWKWLELSREAKWISLEKAIKAKINIAVGTDSGFMLPHGSMNYREMEYLIKGGLSNMQAIKSATQVGGKLLNLNVGTIEIGKQADILVVNGNPVEDIKILSDKKNIKVFKNGELISDHS</sequence>
<name>A0A381SA99_9ZZZZ</name>